<dbReference type="EMBL" id="SDMP01000003">
    <property type="protein sequence ID" value="RYR66710.1"/>
    <property type="molecule type" value="Genomic_DNA"/>
</dbReference>
<dbReference type="AlphaFoldDB" id="A0A445DU52"/>
<gene>
    <name evidence="1" type="ORF">Ahy_A03g012776</name>
</gene>
<name>A0A445DU52_ARAHY</name>
<protein>
    <recommendedName>
        <fullName evidence="3">Protein FAR1-RELATED SEQUENCE</fullName>
    </recommendedName>
</protein>
<reference evidence="1 2" key="1">
    <citation type="submission" date="2019-01" db="EMBL/GenBank/DDBJ databases">
        <title>Sequencing of cultivated peanut Arachis hypogaea provides insights into genome evolution and oil improvement.</title>
        <authorList>
            <person name="Chen X."/>
        </authorList>
    </citation>
    <scope>NUCLEOTIDE SEQUENCE [LARGE SCALE GENOMIC DNA]</scope>
    <source>
        <strain evidence="2">cv. Fuhuasheng</strain>
        <tissue evidence="1">Leaves</tissue>
    </source>
</reference>
<accession>A0A445DU52</accession>
<evidence type="ECO:0000313" key="2">
    <source>
        <dbReference type="Proteomes" id="UP000289738"/>
    </source>
</evidence>
<dbReference type="PANTHER" id="PTHR47718:SF13">
    <property type="entry name" value="OS09G0290500 PROTEIN"/>
    <property type="match status" value="1"/>
</dbReference>
<dbReference type="Proteomes" id="UP000289738">
    <property type="component" value="Chromosome A03"/>
</dbReference>
<dbReference type="PANTHER" id="PTHR47718">
    <property type="entry name" value="OS01G0519700 PROTEIN"/>
    <property type="match status" value="1"/>
</dbReference>
<proteinExistence type="predicted"/>
<organism evidence="1 2">
    <name type="scientific">Arachis hypogaea</name>
    <name type="common">Peanut</name>
    <dbReference type="NCBI Taxonomy" id="3818"/>
    <lineage>
        <taxon>Eukaryota</taxon>
        <taxon>Viridiplantae</taxon>
        <taxon>Streptophyta</taxon>
        <taxon>Embryophyta</taxon>
        <taxon>Tracheophyta</taxon>
        <taxon>Spermatophyta</taxon>
        <taxon>Magnoliopsida</taxon>
        <taxon>eudicotyledons</taxon>
        <taxon>Gunneridae</taxon>
        <taxon>Pentapetalae</taxon>
        <taxon>rosids</taxon>
        <taxon>fabids</taxon>
        <taxon>Fabales</taxon>
        <taxon>Fabaceae</taxon>
        <taxon>Papilionoideae</taxon>
        <taxon>50 kb inversion clade</taxon>
        <taxon>dalbergioids sensu lato</taxon>
        <taxon>Dalbergieae</taxon>
        <taxon>Pterocarpus clade</taxon>
        <taxon>Arachis</taxon>
    </lineage>
</organism>
<keyword evidence="2" id="KW-1185">Reference proteome</keyword>
<evidence type="ECO:0008006" key="3">
    <source>
        <dbReference type="Google" id="ProtNLM"/>
    </source>
</evidence>
<evidence type="ECO:0000313" key="1">
    <source>
        <dbReference type="EMBL" id="RYR66710.1"/>
    </source>
</evidence>
<comment type="caution">
    <text evidence="1">The sequence shown here is derived from an EMBL/GenBank/DDBJ whole genome shotgun (WGS) entry which is preliminary data.</text>
</comment>
<sequence>MDPRPITWCRREARIKVYIDDTRGRWYVEQFCDDHNHTMLDARFMGLMRSHRSVKEGNLHQINSMRKASLRMPTIFRTFVNQSGGFKTVEFEIKDIYNAIEKQRRAGTTNADARLKFLSANNVKVVSTKRMNACGLFEVAMYCKQRS</sequence>